<comment type="caution">
    <text evidence="2">The sequence shown here is derived from an EMBL/GenBank/DDBJ whole genome shotgun (WGS) entry which is preliminary data.</text>
</comment>
<accession>A0AAV4C8U5</accession>
<evidence type="ECO:0000256" key="1">
    <source>
        <dbReference type="SAM" id="MobiDB-lite"/>
    </source>
</evidence>
<dbReference type="EMBL" id="BLXT01006120">
    <property type="protein sequence ID" value="GFO29140.1"/>
    <property type="molecule type" value="Genomic_DNA"/>
</dbReference>
<dbReference type="Proteomes" id="UP000735302">
    <property type="component" value="Unassembled WGS sequence"/>
</dbReference>
<dbReference type="AlphaFoldDB" id="A0AAV4C8U5"/>
<proteinExistence type="predicted"/>
<protein>
    <submittedName>
        <fullName evidence="2">Uncharacterized protein</fullName>
    </submittedName>
</protein>
<gene>
    <name evidence="2" type="ORF">PoB_005564500</name>
</gene>
<organism evidence="2 3">
    <name type="scientific">Plakobranchus ocellatus</name>
    <dbReference type="NCBI Taxonomy" id="259542"/>
    <lineage>
        <taxon>Eukaryota</taxon>
        <taxon>Metazoa</taxon>
        <taxon>Spiralia</taxon>
        <taxon>Lophotrochozoa</taxon>
        <taxon>Mollusca</taxon>
        <taxon>Gastropoda</taxon>
        <taxon>Heterobranchia</taxon>
        <taxon>Euthyneura</taxon>
        <taxon>Panpulmonata</taxon>
        <taxon>Sacoglossa</taxon>
        <taxon>Placobranchoidea</taxon>
        <taxon>Plakobranchidae</taxon>
        <taxon>Plakobranchus</taxon>
    </lineage>
</organism>
<evidence type="ECO:0000313" key="3">
    <source>
        <dbReference type="Proteomes" id="UP000735302"/>
    </source>
</evidence>
<name>A0AAV4C8U5_9GAST</name>
<sequence length="85" mass="9979">MQSLAKESRKPCEEIAEDMLNPSVRFTGFLWTNLIKENTLQMGFSREDTRPKRLQDCRHRFESEEDDDDDGSHQAAGQRLLRPRL</sequence>
<evidence type="ECO:0000313" key="2">
    <source>
        <dbReference type="EMBL" id="GFO29140.1"/>
    </source>
</evidence>
<feature type="region of interest" description="Disordered" evidence="1">
    <location>
        <begin position="61"/>
        <end position="85"/>
    </location>
</feature>
<keyword evidence="3" id="KW-1185">Reference proteome</keyword>
<reference evidence="2 3" key="1">
    <citation type="journal article" date="2021" name="Elife">
        <title>Chloroplast acquisition without the gene transfer in kleptoplastic sea slugs, Plakobranchus ocellatus.</title>
        <authorList>
            <person name="Maeda T."/>
            <person name="Takahashi S."/>
            <person name="Yoshida T."/>
            <person name="Shimamura S."/>
            <person name="Takaki Y."/>
            <person name="Nagai Y."/>
            <person name="Toyoda A."/>
            <person name="Suzuki Y."/>
            <person name="Arimoto A."/>
            <person name="Ishii H."/>
            <person name="Satoh N."/>
            <person name="Nishiyama T."/>
            <person name="Hasebe M."/>
            <person name="Maruyama T."/>
            <person name="Minagawa J."/>
            <person name="Obokata J."/>
            <person name="Shigenobu S."/>
        </authorList>
    </citation>
    <scope>NUCLEOTIDE SEQUENCE [LARGE SCALE GENOMIC DNA]</scope>
</reference>